<reference evidence="2 3" key="1">
    <citation type="submission" date="2016-10" db="EMBL/GenBank/DDBJ databases">
        <authorList>
            <person name="de Groot N.N."/>
        </authorList>
    </citation>
    <scope>NUCLEOTIDE SEQUENCE [LARGE SCALE GENOMIC DNA]</scope>
    <source>
        <strain evidence="2 3">47C3B</strain>
    </source>
</reference>
<dbReference type="OrthoDB" id="6028159at2"/>
<keyword evidence="1" id="KW-0472">Membrane</keyword>
<dbReference type="NCBIfam" id="NF041635">
    <property type="entry name" value="STM3941_fam"/>
    <property type="match status" value="1"/>
</dbReference>
<protein>
    <submittedName>
        <fullName evidence="2">Uncharacterized protein</fullName>
    </submittedName>
</protein>
<feature type="transmembrane region" description="Helical" evidence="1">
    <location>
        <begin position="41"/>
        <end position="62"/>
    </location>
</feature>
<dbReference type="InterPro" id="IPR048136">
    <property type="entry name" value="STM3941-like"/>
</dbReference>
<sequence>MPEIKIYKSWWKAIRLLLLSSPFVVLSIIDLLKKNHVMSVWFSWFSICFFGLAMLMGVFNLLDRRAEMILNEQGIFNRQTYGIFNDKKNKGFVTWESIKDAFLIAYQNRSPQGIPTSKQKFICLNLDREAINNLGDRSNKLSKKLGLGDYNIPLANLKNFDEQKFIELVKTMSICDFSQKQQLLNEFKKQL</sequence>
<proteinExistence type="predicted"/>
<dbReference type="STRING" id="1391627.SAMN05216464_102645"/>
<keyword evidence="1" id="KW-0812">Transmembrane</keyword>
<dbReference type="RefSeq" id="WP_091147041.1">
    <property type="nucleotide sequence ID" value="NZ_FNAI01000002.1"/>
</dbReference>
<dbReference type="AlphaFoldDB" id="A0A1G6XUP6"/>
<name>A0A1G6XUP6_9SPHI</name>
<feature type="transmembrane region" description="Helical" evidence="1">
    <location>
        <begin position="12"/>
        <end position="29"/>
    </location>
</feature>
<evidence type="ECO:0000256" key="1">
    <source>
        <dbReference type="SAM" id="Phobius"/>
    </source>
</evidence>
<dbReference type="Proteomes" id="UP000199072">
    <property type="component" value="Unassembled WGS sequence"/>
</dbReference>
<organism evidence="2 3">
    <name type="scientific">Mucilaginibacter pineti</name>
    <dbReference type="NCBI Taxonomy" id="1391627"/>
    <lineage>
        <taxon>Bacteria</taxon>
        <taxon>Pseudomonadati</taxon>
        <taxon>Bacteroidota</taxon>
        <taxon>Sphingobacteriia</taxon>
        <taxon>Sphingobacteriales</taxon>
        <taxon>Sphingobacteriaceae</taxon>
        <taxon>Mucilaginibacter</taxon>
    </lineage>
</organism>
<evidence type="ECO:0000313" key="3">
    <source>
        <dbReference type="Proteomes" id="UP000199072"/>
    </source>
</evidence>
<gene>
    <name evidence="2" type="ORF">SAMN05216464_102645</name>
</gene>
<accession>A0A1G6XUP6</accession>
<keyword evidence="1" id="KW-1133">Transmembrane helix</keyword>
<dbReference type="EMBL" id="FNAI01000002">
    <property type="protein sequence ID" value="SDD81127.1"/>
    <property type="molecule type" value="Genomic_DNA"/>
</dbReference>
<keyword evidence="3" id="KW-1185">Reference proteome</keyword>
<evidence type="ECO:0000313" key="2">
    <source>
        <dbReference type="EMBL" id="SDD81127.1"/>
    </source>
</evidence>